<evidence type="ECO:0000256" key="11">
    <source>
        <dbReference type="PROSITE-ProRule" id="PRU01172"/>
    </source>
</evidence>
<dbReference type="Pfam" id="PF00354">
    <property type="entry name" value="Pentaxin"/>
    <property type="match status" value="1"/>
</dbReference>
<dbReference type="GO" id="GO:0046872">
    <property type="term" value="F:metal ion binding"/>
    <property type="evidence" value="ECO:0007669"/>
    <property type="project" value="UniProtKB-KW"/>
</dbReference>
<dbReference type="GO" id="GO:0005615">
    <property type="term" value="C:extracellular space"/>
    <property type="evidence" value="ECO:0007669"/>
    <property type="project" value="TreeGrafter"/>
</dbReference>
<comment type="subunit">
    <text evidence="12">Homopentamer. Pentaxin (or pentraxin) have a discoid arrangement of 5 non-covalently bound subunits.</text>
</comment>
<comment type="cofactor">
    <cofactor evidence="12">
        <name>Ca(2+)</name>
        <dbReference type="ChEBI" id="CHEBI:29108"/>
    </cofactor>
    <text evidence="12">Binds 2 calcium ions per subunit.</text>
</comment>
<comment type="similarity">
    <text evidence="9 12">Belongs to the pentraxin family.</text>
</comment>
<dbReference type="CDD" id="cd00152">
    <property type="entry name" value="PTX"/>
    <property type="match status" value="1"/>
</dbReference>
<keyword evidence="2" id="KW-0011">Acute phase</keyword>
<feature type="chain" id="PRO_5035337988" description="Pentraxin family member" evidence="12">
    <location>
        <begin position="23"/>
        <end position="229"/>
    </location>
</feature>
<evidence type="ECO:0000256" key="9">
    <source>
        <dbReference type="ARBA" id="ARBA00038102"/>
    </source>
</evidence>
<keyword evidence="7 11" id="KW-1015">Disulfide bond</keyword>
<evidence type="ECO:0000259" key="13">
    <source>
        <dbReference type="PROSITE" id="PS51828"/>
    </source>
</evidence>
<evidence type="ECO:0000256" key="1">
    <source>
        <dbReference type="ARBA" id="ARBA00004613"/>
    </source>
</evidence>
<dbReference type="InterPro" id="IPR013320">
    <property type="entry name" value="ConA-like_dom_sf"/>
</dbReference>
<reference evidence="14" key="1">
    <citation type="submission" date="2020-03" db="EMBL/GenBank/DDBJ databases">
        <title>Studies in the Genomics of Life Span.</title>
        <authorList>
            <person name="Glass D."/>
        </authorList>
    </citation>
    <scope>NUCLEOTIDE SEQUENCE</scope>
    <source>
        <strain evidence="14">LTLLF</strain>
        <tissue evidence="14">Muscle</tissue>
    </source>
</reference>
<dbReference type="Proteomes" id="UP000710432">
    <property type="component" value="Unassembled WGS sequence"/>
</dbReference>
<keyword evidence="3" id="KW-0964">Secreted</keyword>
<dbReference type="PANTHER" id="PTHR45869:SF5">
    <property type="entry name" value="SERUM AMYLOID P-COMPONENT"/>
    <property type="match status" value="1"/>
</dbReference>
<dbReference type="PRINTS" id="PR00895">
    <property type="entry name" value="PENTAXIN"/>
</dbReference>
<evidence type="ECO:0000256" key="12">
    <source>
        <dbReference type="RuleBase" id="RU362112"/>
    </source>
</evidence>
<evidence type="ECO:0000256" key="8">
    <source>
        <dbReference type="ARBA" id="ARBA00023180"/>
    </source>
</evidence>
<name>A0A8J6L121_MICOH</name>
<dbReference type="EMBL" id="JAATJU010020778">
    <property type="protein sequence ID" value="KAH0516039.1"/>
    <property type="molecule type" value="Genomic_DNA"/>
</dbReference>
<evidence type="ECO:0000313" key="15">
    <source>
        <dbReference type="Proteomes" id="UP000710432"/>
    </source>
</evidence>
<evidence type="ECO:0000256" key="10">
    <source>
        <dbReference type="ARBA" id="ARBA00038645"/>
    </source>
</evidence>
<gene>
    <name evidence="14" type="ORF">LTLLF_128215</name>
</gene>
<evidence type="ECO:0000313" key="14">
    <source>
        <dbReference type="EMBL" id="KAH0516039.1"/>
    </source>
</evidence>
<dbReference type="AlphaFoldDB" id="A0A8J6L121"/>
<dbReference type="InterPro" id="IPR030476">
    <property type="entry name" value="Pentaxin_CS"/>
</dbReference>
<keyword evidence="5 12" id="KW-0732">Signal</keyword>
<proteinExistence type="inferred from homology"/>
<evidence type="ECO:0000256" key="6">
    <source>
        <dbReference type="ARBA" id="ARBA00022837"/>
    </source>
</evidence>
<evidence type="ECO:0000256" key="4">
    <source>
        <dbReference type="ARBA" id="ARBA00022723"/>
    </source>
</evidence>
<dbReference type="Gene3D" id="2.60.120.200">
    <property type="match status" value="1"/>
</dbReference>
<comment type="subcellular location">
    <subcellularLocation>
        <location evidence="1 12">Secreted</location>
    </subcellularLocation>
</comment>
<comment type="caution">
    <text evidence="14">The sequence shown here is derived from an EMBL/GenBank/DDBJ whole genome shotgun (WGS) entry which is preliminary data.</text>
</comment>
<dbReference type="SMART" id="SM00159">
    <property type="entry name" value="PTX"/>
    <property type="match status" value="1"/>
</dbReference>
<evidence type="ECO:0000256" key="7">
    <source>
        <dbReference type="ARBA" id="ARBA00023157"/>
    </source>
</evidence>
<protein>
    <recommendedName>
        <fullName evidence="12">Pentraxin family member</fullName>
    </recommendedName>
</protein>
<dbReference type="PROSITE" id="PS00289">
    <property type="entry name" value="PTX_1"/>
    <property type="match status" value="1"/>
</dbReference>
<sequence>MDKLILLLGVSVLTSLLSEAFAQTDLTGKVFVFPRESDSNYVKLIPRLEKPLENFTLCFRAYSDLSRHHSLFSYSTKGRDNELLVYKTEVGEYQLFIGHSKVTVRGLEELASPVHFCTSWESSSGIAEFWVNGKPWVKMGLQQGYVIKVQPIIVLGQEQDTYGGGFDKSQSFVGEIGDLNMWDSVLTPQDIKLMYHGSTLAPNILDWKNLTYNINGYVVIKPCVWLDYD</sequence>
<dbReference type="InterPro" id="IPR001759">
    <property type="entry name" value="PTX_dom"/>
</dbReference>
<dbReference type="PANTHER" id="PTHR45869">
    <property type="entry name" value="C-REACTIVE PROTEIN-RELATED"/>
    <property type="match status" value="1"/>
</dbReference>
<dbReference type="InterPro" id="IPR051005">
    <property type="entry name" value="Pentraxin_domain"/>
</dbReference>
<evidence type="ECO:0000256" key="5">
    <source>
        <dbReference type="ARBA" id="ARBA00022729"/>
    </source>
</evidence>
<dbReference type="GO" id="GO:0006953">
    <property type="term" value="P:acute-phase response"/>
    <property type="evidence" value="ECO:0007669"/>
    <property type="project" value="UniProtKB-KW"/>
</dbReference>
<evidence type="ECO:0000256" key="3">
    <source>
        <dbReference type="ARBA" id="ARBA00022525"/>
    </source>
</evidence>
<organism evidence="14 15">
    <name type="scientific">Microtus ochrogaster</name>
    <name type="common">Prairie vole</name>
    <dbReference type="NCBI Taxonomy" id="79684"/>
    <lineage>
        <taxon>Eukaryota</taxon>
        <taxon>Metazoa</taxon>
        <taxon>Chordata</taxon>
        <taxon>Craniata</taxon>
        <taxon>Vertebrata</taxon>
        <taxon>Euteleostomi</taxon>
        <taxon>Mammalia</taxon>
        <taxon>Eutheria</taxon>
        <taxon>Euarchontoglires</taxon>
        <taxon>Glires</taxon>
        <taxon>Rodentia</taxon>
        <taxon>Myomorpha</taxon>
        <taxon>Muroidea</taxon>
        <taxon>Cricetidae</taxon>
        <taxon>Arvicolinae</taxon>
        <taxon>Microtus</taxon>
    </lineage>
</organism>
<keyword evidence="6 12" id="KW-0106">Calcium</keyword>
<keyword evidence="8" id="KW-0325">Glycoprotein</keyword>
<dbReference type="PROSITE" id="PS51828">
    <property type="entry name" value="PTX_2"/>
    <property type="match status" value="1"/>
</dbReference>
<comment type="subunit">
    <text evidence="10">Homopentamer. Pentraxin (or pentaxin) have a discoid arrangement of 5 non-covalently bound subunits.</text>
</comment>
<dbReference type="FunFam" id="2.60.120.200:FF:000070">
    <property type="entry name" value="Serum amyloid P-component"/>
    <property type="match status" value="1"/>
</dbReference>
<dbReference type="SUPFAM" id="SSF49899">
    <property type="entry name" value="Concanavalin A-like lectins/glucanases"/>
    <property type="match status" value="1"/>
</dbReference>
<accession>A0A8J6L121</accession>
<dbReference type="GO" id="GO:0001849">
    <property type="term" value="F:complement component C1q complex binding"/>
    <property type="evidence" value="ECO:0007669"/>
    <property type="project" value="TreeGrafter"/>
</dbReference>
<keyword evidence="4 12" id="KW-0479">Metal-binding</keyword>
<feature type="signal peptide" evidence="12">
    <location>
        <begin position="1"/>
        <end position="22"/>
    </location>
</feature>
<dbReference type="GO" id="GO:0045087">
    <property type="term" value="P:innate immune response"/>
    <property type="evidence" value="ECO:0007669"/>
    <property type="project" value="TreeGrafter"/>
</dbReference>
<feature type="disulfide bond" evidence="11">
    <location>
        <begin position="58"/>
        <end position="117"/>
    </location>
</feature>
<feature type="domain" description="Pentraxin (PTX)" evidence="13">
    <location>
        <begin position="27"/>
        <end position="226"/>
    </location>
</feature>
<evidence type="ECO:0000256" key="2">
    <source>
        <dbReference type="ARBA" id="ARBA00022486"/>
    </source>
</evidence>